<dbReference type="InterPro" id="IPR004648">
    <property type="entry name" value="Oligpept_transpt"/>
</dbReference>
<dbReference type="Pfam" id="PF03169">
    <property type="entry name" value="OPT"/>
    <property type="match status" value="1"/>
</dbReference>
<proteinExistence type="inferred from homology"/>
<keyword evidence="8 10" id="KW-0472">Membrane</keyword>
<evidence type="ECO:0000256" key="7">
    <source>
        <dbReference type="ARBA" id="ARBA00022989"/>
    </source>
</evidence>
<protein>
    <recommendedName>
        <fullName evidence="13">OPT family small oligopeptide transporter</fullName>
    </recommendedName>
</protein>
<feature type="transmembrane region" description="Helical" evidence="10">
    <location>
        <begin position="120"/>
        <end position="137"/>
    </location>
</feature>
<name>A0A177TEA3_9BASI</name>
<feature type="transmembrane region" description="Helical" evidence="10">
    <location>
        <begin position="352"/>
        <end position="373"/>
    </location>
</feature>
<keyword evidence="5" id="KW-0571">Peptide transport</keyword>
<feature type="transmembrane region" description="Helical" evidence="10">
    <location>
        <begin position="666"/>
        <end position="684"/>
    </location>
</feature>
<evidence type="ECO:0000256" key="4">
    <source>
        <dbReference type="ARBA" id="ARBA00022692"/>
    </source>
</evidence>
<evidence type="ECO:0008006" key="13">
    <source>
        <dbReference type="Google" id="ProtNLM"/>
    </source>
</evidence>
<evidence type="ECO:0000256" key="6">
    <source>
        <dbReference type="ARBA" id="ARBA00022927"/>
    </source>
</evidence>
<dbReference type="Proteomes" id="UP000077521">
    <property type="component" value="Unassembled WGS sequence"/>
</dbReference>
<dbReference type="GO" id="GO:0016020">
    <property type="term" value="C:membrane"/>
    <property type="evidence" value="ECO:0007669"/>
    <property type="project" value="UniProtKB-SubCell"/>
</dbReference>
<reference evidence="11" key="1">
    <citation type="submission" date="2016-04" db="EMBL/GenBank/DDBJ databases">
        <authorList>
            <person name="Nguyen H.D."/>
            <person name="Samba Siva P."/>
            <person name="Cullis J."/>
            <person name="Levesque C.A."/>
            <person name="Hambleton S."/>
        </authorList>
    </citation>
    <scope>NUCLEOTIDE SEQUENCE</scope>
    <source>
        <strain evidence="11">DAOMC 236416</strain>
    </source>
</reference>
<keyword evidence="6" id="KW-0653">Protein transport</keyword>
<feature type="transmembrane region" description="Helical" evidence="10">
    <location>
        <begin position="143"/>
        <end position="163"/>
    </location>
</feature>
<dbReference type="InterPro" id="IPR004813">
    <property type="entry name" value="OPT"/>
</dbReference>
<dbReference type="AlphaFoldDB" id="A0A177TEA3"/>
<evidence type="ECO:0000256" key="3">
    <source>
        <dbReference type="ARBA" id="ARBA00022448"/>
    </source>
</evidence>
<reference evidence="11" key="2">
    <citation type="journal article" date="2019" name="IMA Fungus">
        <title>Genome sequencing and comparison of five Tilletia species to identify candidate genes for the detection of regulated species infecting wheat.</title>
        <authorList>
            <person name="Nguyen H.D.T."/>
            <person name="Sultana T."/>
            <person name="Kesanakurti P."/>
            <person name="Hambleton S."/>
        </authorList>
    </citation>
    <scope>NUCLEOTIDE SEQUENCE</scope>
    <source>
        <strain evidence="11">DAOMC 236416</strain>
    </source>
</reference>
<evidence type="ECO:0000313" key="11">
    <source>
        <dbReference type="EMBL" id="KAE8249351.1"/>
    </source>
</evidence>
<feature type="transmembrane region" description="Helical" evidence="10">
    <location>
        <begin position="485"/>
        <end position="506"/>
    </location>
</feature>
<feature type="transmembrane region" description="Helical" evidence="10">
    <location>
        <begin position="323"/>
        <end position="340"/>
    </location>
</feature>
<keyword evidence="4 10" id="KW-0812">Transmembrane</keyword>
<accession>A0A177TEA3</accession>
<evidence type="ECO:0000256" key="1">
    <source>
        <dbReference type="ARBA" id="ARBA00004141"/>
    </source>
</evidence>
<dbReference type="PANTHER" id="PTHR22601">
    <property type="entry name" value="ISP4 LIKE PROTEIN"/>
    <property type="match status" value="1"/>
</dbReference>
<evidence type="ECO:0000313" key="12">
    <source>
        <dbReference type="Proteomes" id="UP000077521"/>
    </source>
</evidence>
<dbReference type="NCBIfam" id="TIGR00727">
    <property type="entry name" value="ISP4_OPT"/>
    <property type="match status" value="1"/>
</dbReference>
<dbReference type="NCBIfam" id="TIGR00728">
    <property type="entry name" value="OPT_sfam"/>
    <property type="match status" value="1"/>
</dbReference>
<feature type="transmembrane region" description="Helical" evidence="10">
    <location>
        <begin position="512"/>
        <end position="532"/>
    </location>
</feature>
<comment type="subcellular location">
    <subcellularLocation>
        <location evidence="1">Membrane</location>
        <topology evidence="1">Multi-pass membrane protein</topology>
    </subcellularLocation>
</comment>
<feature type="transmembrane region" description="Helical" evidence="10">
    <location>
        <begin position="544"/>
        <end position="564"/>
    </location>
</feature>
<sequence length="818" mass="91618">MSEHESKIAAEKPARISESKDGAQDTAISDYKSDSGSLPVQELEKVEADLHHAILTHRINDPNLDPAIIDQAESALEKGDVKAELRLEDALHDDSIYPEVRAAVPNVDDPTMPVNTFRTWFIGLIFTVLLSGLNQFFSYRYPSVFVSSLVAQLVAFPFGVLLAKILPTRVWRTPIGSFCLNPGPFNIKEHTMITVMANVTAGGAYATDVIAVQRFFYNQRWGAGYQIMLVMSTQLIGFSYAGFCRRWLVWPAAMIWPANLVQTALLTTLHHTGQAERGRMTRERFFVISFVGAFVWYFFPGYIFTALSFFNWACWIAPNNVKLNQLMGVSSGLGMGILTFDWSQISYVGSPLVTPWFTEAQTLFSLVFFYWFISPILYYKNIKNGAYLPMLDNHVFDRFGERFNVSAVITPDGTFDATNYNDYSQQFLPVPFMISYGLSFASVTSILVHVYLYHGKEIVNQFKSSLKNEPDIHARLMSRYKEVPNAWYIATFVVSVALGFAATLAWPTFHPWWALILALVISAIYTLPIGIIQAITNQQVGLNVITEFIIGYAVPGHPVAMMIFKTYGYITMAQALSFVSDLKLGHYMKVPPRDMFIAQTVSTVLSVFVLLGVQVWVFNNVEGVCTSDAQDGFICPGTTVFGTASVIWGLLGPKLNFSPGQYYSELLWFFLIGAIIPVPTYFLTRKYPRSWLRYVSWPVIFTSTGLLPPASGVNYISYVVVGFIFQYYLRRKHFGWWSSYNYVLSAALDAGTGLSIVVIFFVLIFPKGKQQAFNDGNWWGNTVWINTADTNSATWLNATALPEGFAAAPGGTKYAAAV</sequence>
<comment type="similarity">
    <text evidence="2">Belongs to the oligopeptide OPT transporter family.</text>
</comment>
<feature type="transmembrane region" description="Helical" evidence="10">
    <location>
        <begin position="596"/>
        <end position="621"/>
    </location>
</feature>
<evidence type="ECO:0000256" key="2">
    <source>
        <dbReference type="ARBA" id="ARBA00008807"/>
    </source>
</evidence>
<keyword evidence="3" id="KW-0813">Transport</keyword>
<feature type="region of interest" description="Disordered" evidence="9">
    <location>
        <begin position="1"/>
        <end position="36"/>
    </location>
</feature>
<feature type="transmembrane region" description="Helical" evidence="10">
    <location>
        <begin position="285"/>
        <end position="303"/>
    </location>
</feature>
<gene>
    <name evidence="11" type="ORF">A4X13_0g5242</name>
</gene>
<dbReference type="EMBL" id="LWDF02000393">
    <property type="protein sequence ID" value="KAE8249351.1"/>
    <property type="molecule type" value="Genomic_DNA"/>
</dbReference>
<feature type="transmembrane region" description="Helical" evidence="10">
    <location>
        <begin position="633"/>
        <end position="651"/>
    </location>
</feature>
<feature type="transmembrane region" description="Helical" evidence="10">
    <location>
        <begin position="223"/>
        <end position="241"/>
    </location>
</feature>
<feature type="transmembrane region" description="Helical" evidence="10">
    <location>
        <begin position="433"/>
        <end position="453"/>
    </location>
</feature>
<comment type="caution">
    <text evidence="11">The sequence shown here is derived from an EMBL/GenBank/DDBJ whole genome shotgun (WGS) entry which is preliminary data.</text>
</comment>
<organism evidence="11 12">
    <name type="scientific">Tilletia indica</name>
    <dbReference type="NCBI Taxonomy" id="43049"/>
    <lineage>
        <taxon>Eukaryota</taxon>
        <taxon>Fungi</taxon>
        <taxon>Dikarya</taxon>
        <taxon>Basidiomycota</taxon>
        <taxon>Ustilaginomycotina</taxon>
        <taxon>Exobasidiomycetes</taxon>
        <taxon>Tilletiales</taxon>
        <taxon>Tilletiaceae</taxon>
        <taxon>Tilletia</taxon>
    </lineage>
</organism>
<evidence type="ECO:0000256" key="5">
    <source>
        <dbReference type="ARBA" id="ARBA00022856"/>
    </source>
</evidence>
<dbReference type="GO" id="GO:0035673">
    <property type="term" value="F:oligopeptide transmembrane transporter activity"/>
    <property type="evidence" value="ECO:0007669"/>
    <property type="project" value="InterPro"/>
</dbReference>
<keyword evidence="12" id="KW-1185">Reference proteome</keyword>
<evidence type="ECO:0000256" key="8">
    <source>
        <dbReference type="ARBA" id="ARBA00023136"/>
    </source>
</evidence>
<evidence type="ECO:0000256" key="9">
    <source>
        <dbReference type="SAM" id="MobiDB-lite"/>
    </source>
</evidence>
<feature type="transmembrane region" description="Helical" evidence="10">
    <location>
        <begin position="713"/>
        <end position="729"/>
    </location>
</feature>
<evidence type="ECO:0000256" key="10">
    <source>
        <dbReference type="SAM" id="Phobius"/>
    </source>
</evidence>
<dbReference type="GO" id="GO:0015031">
    <property type="term" value="P:protein transport"/>
    <property type="evidence" value="ECO:0007669"/>
    <property type="project" value="UniProtKB-KW"/>
</dbReference>
<feature type="transmembrane region" description="Helical" evidence="10">
    <location>
        <begin position="741"/>
        <end position="765"/>
    </location>
</feature>
<keyword evidence="7 10" id="KW-1133">Transmembrane helix</keyword>
<feature type="compositionally biased region" description="Basic and acidic residues" evidence="9">
    <location>
        <begin position="1"/>
        <end position="23"/>
    </location>
</feature>